<sequence>MSVCHGTLIRELMNMKDRMDFLYRETVQTARSDPEAAQDGVQEWEPLADTFEDDQEWVAVVDLPGVSENDLTVEMGTRTLTLTGKRSHHPDAGKKAVECQRPQGPFKKEWVLPENIERDRVSADYRHGVLTIVVPKRPVPARKVPVRAAL</sequence>
<dbReference type="PANTHER" id="PTHR11527">
    <property type="entry name" value="HEAT-SHOCK PROTEIN 20 FAMILY MEMBER"/>
    <property type="match status" value="1"/>
</dbReference>
<dbReference type="InterPro" id="IPR031107">
    <property type="entry name" value="Small_HSP"/>
</dbReference>
<dbReference type="SUPFAM" id="SSF49764">
    <property type="entry name" value="HSP20-like chaperones"/>
    <property type="match status" value="1"/>
</dbReference>
<dbReference type="InterPro" id="IPR002068">
    <property type="entry name" value="A-crystallin/Hsp20_dom"/>
</dbReference>
<proteinExistence type="inferred from homology"/>
<name>A0A832A1B8_9BACT</name>
<accession>A0A832A1B8</accession>
<dbReference type="PROSITE" id="PS01031">
    <property type="entry name" value="SHSP"/>
    <property type="match status" value="1"/>
</dbReference>
<evidence type="ECO:0000256" key="2">
    <source>
        <dbReference type="RuleBase" id="RU003616"/>
    </source>
</evidence>
<feature type="domain" description="SHSP" evidence="3">
    <location>
        <begin position="38"/>
        <end position="149"/>
    </location>
</feature>
<dbReference type="Pfam" id="PF00011">
    <property type="entry name" value="HSP20"/>
    <property type="match status" value="1"/>
</dbReference>
<comment type="caution">
    <text evidence="4">The sequence shown here is derived from an EMBL/GenBank/DDBJ whole genome shotgun (WGS) entry which is preliminary data.</text>
</comment>
<protein>
    <submittedName>
        <fullName evidence="4">Hsp20/alpha crystallin family protein</fullName>
    </submittedName>
</protein>
<dbReference type="AlphaFoldDB" id="A0A832A1B8"/>
<dbReference type="InterPro" id="IPR008978">
    <property type="entry name" value="HSP20-like_chaperone"/>
</dbReference>
<evidence type="ECO:0000256" key="1">
    <source>
        <dbReference type="PROSITE-ProRule" id="PRU00285"/>
    </source>
</evidence>
<dbReference type="EMBL" id="DSTK01000032">
    <property type="protein sequence ID" value="HFK97723.1"/>
    <property type="molecule type" value="Genomic_DNA"/>
</dbReference>
<organism evidence="4">
    <name type="scientific">Desulfacinum infernum</name>
    <dbReference type="NCBI Taxonomy" id="35837"/>
    <lineage>
        <taxon>Bacteria</taxon>
        <taxon>Pseudomonadati</taxon>
        <taxon>Thermodesulfobacteriota</taxon>
        <taxon>Syntrophobacteria</taxon>
        <taxon>Syntrophobacterales</taxon>
        <taxon>Syntrophobacteraceae</taxon>
        <taxon>Desulfacinum</taxon>
    </lineage>
</organism>
<comment type="similarity">
    <text evidence="1 2">Belongs to the small heat shock protein (HSP20) family.</text>
</comment>
<reference evidence="4" key="1">
    <citation type="journal article" date="2020" name="mSystems">
        <title>Genome- and Community-Level Interaction Insights into Carbon Utilization and Element Cycling Functions of Hydrothermarchaeota in Hydrothermal Sediment.</title>
        <authorList>
            <person name="Zhou Z."/>
            <person name="Liu Y."/>
            <person name="Xu W."/>
            <person name="Pan J."/>
            <person name="Luo Z.H."/>
            <person name="Li M."/>
        </authorList>
    </citation>
    <scope>NUCLEOTIDE SEQUENCE [LARGE SCALE GENOMIC DNA]</scope>
    <source>
        <strain evidence="4">SpSt-456</strain>
    </source>
</reference>
<dbReference type="Gene3D" id="2.60.40.790">
    <property type="match status" value="1"/>
</dbReference>
<dbReference type="CDD" id="cd06464">
    <property type="entry name" value="ACD_sHsps-like"/>
    <property type="match status" value="1"/>
</dbReference>
<evidence type="ECO:0000259" key="3">
    <source>
        <dbReference type="PROSITE" id="PS01031"/>
    </source>
</evidence>
<evidence type="ECO:0000313" key="4">
    <source>
        <dbReference type="EMBL" id="HFK97723.1"/>
    </source>
</evidence>
<gene>
    <name evidence="4" type="ORF">ENS06_10450</name>
</gene>